<evidence type="ECO:0000313" key="3">
    <source>
        <dbReference type="Proteomes" id="UP000515211"/>
    </source>
</evidence>
<protein>
    <submittedName>
        <fullName evidence="4">Uncharacterized protein LOC107473113 isoform X1</fullName>
    </submittedName>
</protein>
<feature type="signal peptide" evidence="2">
    <location>
        <begin position="1"/>
        <end position="21"/>
    </location>
</feature>
<accession>A0A6P5N807</accession>
<feature type="chain" id="PRO_5027613134" evidence="2">
    <location>
        <begin position="22"/>
        <end position="129"/>
    </location>
</feature>
<keyword evidence="3" id="KW-1185">Reference proteome</keyword>
<dbReference type="GeneID" id="107473113"/>
<dbReference type="RefSeq" id="XP_020991318.1">
    <property type="nucleotide sequence ID" value="XM_021135659.2"/>
</dbReference>
<sequence>MASTSLFFVSVLLISAFMCSARTIPEGKQNSLYNTPHEGPRTRAFPPPLGKANSKINSSDSDGPFSPGHDGLQNIVYNIDYEGPRTHPVPPGECLLSPNEANASMMNEDHVVNRPNKVYNFAKVVTVKK</sequence>
<gene>
    <name evidence="4" type="primary">LOC107473113</name>
</gene>
<reference evidence="4" key="2">
    <citation type="submission" date="2025-08" db="UniProtKB">
        <authorList>
            <consortium name="RefSeq"/>
        </authorList>
    </citation>
    <scope>IDENTIFICATION</scope>
    <source>
        <tissue evidence="4">Whole plant</tissue>
    </source>
</reference>
<evidence type="ECO:0000256" key="2">
    <source>
        <dbReference type="SAM" id="SignalP"/>
    </source>
</evidence>
<feature type="region of interest" description="Disordered" evidence="1">
    <location>
        <begin position="28"/>
        <end position="69"/>
    </location>
</feature>
<evidence type="ECO:0000313" key="4">
    <source>
        <dbReference type="RefSeq" id="XP_020991318.1"/>
    </source>
</evidence>
<organism evidence="3 4">
    <name type="scientific">Arachis duranensis</name>
    <name type="common">Wild peanut</name>
    <dbReference type="NCBI Taxonomy" id="130453"/>
    <lineage>
        <taxon>Eukaryota</taxon>
        <taxon>Viridiplantae</taxon>
        <taxon>Streptophyta</taxon>
        <taxon>Embryophyta</taxon>
        <taxon>Tracheophyta</taxon>
        <taxon>Spermatophyta</taxon>
        <taxon>Magnoliopsida</taxon>
        <taxon>eudicotyledons</taxon>
        <taxon>Gunneridae</taxon>
        <taxon>Pentapetalae</taxon>
        <taxon>rosids</taxon>
        <taxon>fabids</taxon>
        <taxon>Fabales</taxon>
        <taxon>Fabaceae</taxon>
        <taxon>Papilionoideae</taxon>
        <taxon>50 kb inversion clade</taxon>
        <taxon>dalbergioids sensu lato</taxon>
        <taxon>Dalbergieae</taxon>
        <taxon>Pterocarpus clade</taxon>
        <taxon>Arachis</taxon>
    </lineage>
</organism>
<keyword evidence="2" id="KW-0732">Signal</keyword>
<dbReference type="Proteomes" id="UP000515211">
    <property type="component" value="Chromosome 1"/>
</dbReference>
<evidence type="ECO:0000256" key="1">
    <source>
        <dbReference type="SAM" id="MobiDB-lite"/>
    </source>
</evidence>
<reference evidence="3" key="1">
    <citation type="journal article" date="2016" name="Nat. Genet.">
        <title>The genome sequences of Arachis duranensis and Arachis ipaensis, the diploid ancestors of cultivated peanut.</title>
        <authorList>
            <person name="Bertioli D.J."/>
            <person name="Cannon S.B."/>
            <person name="Froenicke L."/>
            <person name="Huang G."/>
            <person name="Farmer A.D."/>
            <person name="Cannon E.K."/>
            <person name="Liu X."/>
            <person name="Gao D."/>
            <person name="Clevenger J."/>
            <person name="Dash S."/>
            <person name="Ren L."/>
            <person name="Moretzsohn M.C."/>
            <person name="Shirasawa K."/>
            <person name="Huang W."/>
            <person name="Vidigal B."/>
            <person name="Abernathy B."/>
            <person name="Chu Y."/>
            <person name="Niederhuth C.E."/>
            <person name="Umale P."/>
            <person name="Araujo A.C."/>
            <person name="Kozik A."/>
            <person name="Kim K.D."/>
            <person name="Burow M.D."/>
            <person name="Varshney R.K."/>
            <person name="Wang X."/>
            <person name="Zhang X."/>
            <person name="Barkley N."/>
            <person name="Guimaraes P.M."/>
            <person name="Isobe S."/>
            <person name="Guo B."/>
            <person name="Liao B."/>
            <person name="Stalker H.T."/>
            <person name="Schmitz R.J."/>
            <person name="Scheffler B.E."/>
            <person name="Leal-Bertioli S.C."/>
            <person name="Xun X."/>
            <person name="Jackson S.A."/>
            <person name="Michelmore R."/>
            <person name="Ozias-Akins P."/>
        </authorList>
    </citation>
    <scope>NUCLEOTIDE SEQUENCE [LARGE SCALE GENOMIC DNA]</scope>
    <source>
        <strain evidence="3">cv. V14167</strain>
    </source>
</reference>
<name>A0A6P5N807_ARADU</name>
<dbReference type="AlphaFoldDB" id="A0A6P5N807"/>
<proteinExistence type="predicted"/>